<dbReference type="PANTHER" id="PTHR12828:SF3">
    <property type="entry name" value="PROTEASOME MATURATION PROTEIN"/>
    <property type="match status" value="1"/>
</dbReference>
<evidence type="ECO:0000313" key="3">
    <source>
        <dbReference type="EMBL" id="GMM49260.1"/>
    </source>
</evidence>
<dbReference type="PANTHER" id="PTHR12828">
    <property type="entry name" value="PROTEASOME MATURATION PROTEIN UMP1"/>
    <property type="match status" value="1"/>
</dbReference>
<evidence type="ECO:0000256" key="1">
    <source>
        <dbReference type="ARBA" id="ARBA00023186"/>
    </source>
</evidence>
<dbReference type="InterPro" id="IPR008012">
    <property type="entry name" value="Ump1"/>
</dbReference>
<dbReference type="AlphaFoldDB" id="A0AAV5RD66"/>
<comment type="similarity">
    <text evidence="2">Belongs to the POMP/UMP1 family.</text>
</comment>
<dbReference type="EMBL" id="BTGC01000001">
    <property type="protein sequence ID" value="GMM49260.1"/>
    <property type="molecule type" value="Genomic_DNA"/>
</dbReference>
<reference evidence="3 4" key="1">
    <citation type="journal article" date="2023" name="Elife">
        <title>Identification of key yeast species and microbe-microbe interactions impacting larval growth of Drosophila in the wild.</title>
        <authorList>
            <person name="Mure A."/>
            <person name="Sugiura Y."/>
            <person name="Maeda R."/>
            <person name="Honda K."/>
            <person name="Sakurai N."/>
            <person name="Takahashi Y."/>
            <person name="Watada M."/>
            <person name="Katoh T."/>
            <person name="Gotoh A."/>
            <person name="Gotoh Y."/>
            <person name="Taniguchi I."/>
            <person name="Nakamura K."/>
            <person name="Hayashi T."/>
            <person name="Katayama T."/>
            <person name="Uemura T."/>
            <person name="Hattori Y."/>
        </authorList>
    </citation>
    <scope>NUCLEOTIDE SEQUENCE [LARGE SCALE GENOMIC DNA]</scope>
    <source>
        <strain evidence="3 4">SB-73</strain>
    </source>
</reference>
<dbReference type="GO" id="GO:0005737">
    <property type="term" value="C:cytoplasm"/>
    <property type="evidence" value="ECO:0007669"/>
    <property type="project" value="TreeGrafter"/>
</dbReference>
<dbReference type="Pfam" id="PF05348">
    <property type="entry name" value="UMP1"/>
    <property type="match status" value="1"/>
</dbReference>
<dbReference type="GO" id="GO:0043248">
    <property type="term" value="P:proteasome assembly"/>
    <property type="evidence" value="ECO:0007669"/>
    <property type="project" value="InterPro"/>
</dbReference>
<keyword evidence="4" id="KW-1185">Reference proteome</keyword>
<protein>
    <submittedName>
        <fullName evidence="3">Ump1 protein</fullName>
    </submittedName>
</protein>
<keyword evidence="1" id="KW-0143">Chaperone</keyword>
<name>A0AAV5RD66_STABA</name>
<dbReference type="GO" id="GO:0005634">
    <property type="term" value="C:nucleus"/>
    <property type="evidence" value="ECO:0007669"/>
    <property type="project" value="TreeGrafter"/>
</dbReference>
<accession>A0AAV5RD66</accession>
<evidence type="ECO:0000313" key="4">
    <source>
        <dbReference type="Proteomes" id="UP001362899"/>
    </source>
</evidence>
<comment type="caution">
    <text evidence="3">The sequence shown here is derived from an EMBL/GenBank/DDBJ whole genome shotgun (WGS) entry which is preliminary data.</text>
</comment>
<sequence length="126" mass="14185">MSFSNPMGNKSQNPAVVDINNFASPVAQGLNDPHPLESRVANWKANEEEFNLRMLQRTQGLAAPLRRVMDAKIVEQSTFVPSIVGGPSNLSLDILKNEDARLDWEDVYKTESTIDFHQEMQKRMGL</sequence>
<evidence type="ECO:0000256" key="2">
    <source>
        <dbReference type="ARBA" id="ARBA00043974"/>
    </source>
</evidence>
<organism evidence="3 4">
    <name type="scientific">Starmerella bacillaris</name>
    <name type="common">Yeast</name>
    <name type="synonym">Candida zemplinina</name>
    <dbReference type="NCBI Taxonomy" id="1247836"/>
    <lineage>
        <taxon>Eukaryota</taxon>
        <taxon>Fungi</taxon>
        <taxon>Dikarya</taxon>
        <taxon>Ascomycota</taxon>
        <taxon>Saccharomycotina</taxon>
        <taxon>Dipodascomycetes</taxon>
        <taxon>Dipodascales</taxon>
        <taxon>Trichomonascaceae</taxon>
        <taxon>Starmerella</taxon>
    </lineage>
</organism>
<dbReference type="Proteomes" id="UP001362899">
    <property type="component" value="Unassembled WGS sequence"/>
</dbReference>
<proteinExistence type="inferred from homology"/>
<gene>
    <name evidence="3" type="ORF">DASB73_002180</name>
</gene>